<comment type="caution">
    <text evidence="1">The sequence shown here is derived from an EMBL/GenBank/DDBJ whole genome shotgun (WGS) entry which is preliminary data.</text>
</comment>
<evidence type="ECO:0000313" key="1">
    <source>
        <dbReference type="EMBL" id="KAJ9091989.1"/>
    </source>
</evidence>
<dbReference type="EMBL" id="JASBWR010000140">
    <property type="protein sequence ID" value="KAJ9091989.1"/>
    <property type="molecule type" value="Genomic_DNA"/>
</dbReference>
<evidence type="ECO:0000313" key="2">
    <source>
        <dbReference type="Proteomes" id="UP001241377"/>
    </source>
</evidence>
<organism evidence="1 2">
    <name type="scientific">Naganishia cerealis</name>
    <dbReference type="NCBI Taxonomy" id="610337"/>
    <lineage>
        <taxon>Eukaryota</taxon>
        <taxon>Fungi</taxon>
        <taxon>Dikarya</taxon>
        <taxon>Basidiomycota</taxon>
        <taxon>Agaricomycotina</taxon>
        <taxon>Tremellomycetes</taxon>
        <taxon>Filobasidiales</taxon>
        <taxon>Filobasidiaceae</taxon>
        <taxon>Naganishia</taxon>
    </lineage>
</organism>
<dbReference type="Proteomes" id="UP001241377">
    <property type="component" value="Unassembled WGS sequence"/>
</dbReference>
<accession>A0ACC2UY26</accession>
<gene>
    <name evidence="1" type="ORF">QFC19_008857</name>
</gene>
<keyword evidence="2" id="KW-1185">Reference proteome</keyword>
<proteinExistence type="predicted"/>
<sequence length="137" mass="14501">MNDGTLRIHDAKTGESSDTLAQAIDFTERPRSPQGKIKDTIQAHSSTINALRIDPTSSSDIVTAGDDLAIKVWNLESLTCTNEWTAHRKKGEQGVLALDVCEDTAAVTSSAGKDGRGRLAALMSGGADGTVRLYSKA</sequence>
<reference evidence="1" key="1">
    <citation type="submission" date="2023-04" db="EMBL/GenBank/DDBJ databases">
        <title>Draft Genome sequencing of Naganishia species isolated from polar environments using Oxford Nanopore Technology.</title>
        <authorList>
            <person name="Leo P."/>
            <person name="Venkateswaran K."/>
        </authorList>
    </citation>
    <scope>NUCLEOTIDE SEQUENCE</scope>
    <source>
        <strain evidence="1">MNA-CCFEE 5261</strain>
    </source>
</reference>
<protein>
    <submittedName>
        <fullName evidence="1">Uncharacterized protein</fullName>
    </submittedName>
</protein>
<name>A0ACC2UY26_9TREE</name>